<dbReference type="InterPro" id="IPR018931">
    <property type="entry name" value="DUF2520"/>
</dbReference>
<dbReference type="InterPro" id="IPR036291">
    <property type="entry name" value="NAD(P)-bd_dom_sf"/>
</dbReference>
<evidence type="ECO:0000259" key="2">
    <source>
        <dbReference type="Pfam" id="PF10728"/>
    </source>
</evidence>
<organism evidence="3">
    <name type="scientific">uncultured Solirubrobacterales bacterium</name>
    <dbReference type="NCBI Taxonomy" id="768556"/>
    <lineage>
        <taxon>Bacteria</taxon>
        <taxon>Bacillati</taxon>
        <taxon>Actinomycetota</taxon>
        <taxon>Thermoleophilia</taxon>
        <taxon>Solirubrobacterales</taxon>
        <taxon>environmental samples</taxon>
    </lineage>
</organism>
<dbReference type="PANTHER" id="PTHR40459:SF1">
    <property type="entry name" value="CONSERVED HYPOTHETICAL ALANINE AND LEUCINE RICH PROTEIN"/>
    <property type="match status" value="1"/>
</dbReference>
<dbReference type="AlphaFoldDB" id="A0A6J4SJQ6"/>
<proteinExistence type="predicted"/>
<accession>A0A6J4SJQ6</accession>
<dbReference type="SUPFAM" id="SSF48179">
    <property type="entry name" value="6-phosphogluconate dehydrogenase C-terminal domain-like"/>
    <property type="match status" value="1"/>
</dbReference>
<dbReference type="Pfam" id="PF10728">
    <property type="entry name" value="DUF2520"/>
    <property type="match status" value="1"/>
</dbReference>
<dbReference type="InterPro" id="IPR037108">
    <property type="entry name" value="TM1727-like_C_sf"/>
</dbReference>
<dbReference type="PANTHER" id="PTHR40459">
    <property type="entry name" value="CONSERVED HYPOTHETICAL ALANINE AND LEUCINE RICH PROTEIN"/>
    <property type="match status" value="1"/>
</dbReference>
<reference evidence="3" key="1">
    <citation type="submission" date="2020-02" db="EMBL/GenBank/DDBJ databases">
        <authorList>
            <person name="Meier V. D."/>
        </authorList>
    </citation>
    <scope>NUCLEOTIDE SEQUENCE</scope>
    <source>
        <strain evidence="3">AVDCRST_MAG17</strain>
    </source>
</reference>
<evidence type="ECO:0000256" key="1">
    <source>
        <dbReference type="SAM" id="MobiDB-lite"/>
    </source>
</evidence>
<feature type="region of interest" description="Disordered" evidence="1">
    <location>
        <begin position="1"/>
        <end position="20"/>
    </location>
</feature>
<keyword evidence="3" id="KW-0560">Oxidoreductase</keyword>
<dbReference type="InterPro" id="IPR008927">
    <property type="entry name" value="6-PGluconate_DH-like_C_sf"/>
</dbReference>
<sequence>MAATSSERTDHHHPAVLRMSEPDMRYAYTSVASAASRADGSPMPQTVAVVGRGRVGTALAAALRAAGTTVDGPLGRLETTSADTVLLCVPDSEITAAATTHARVGAPARFVGHVSGATTLSALEPARRAGAAVFGLHPLQTFSVGAAPSLSGVGAAIAGSTSPALARARALAECLGMVAFELDDERRASYHAAASIGSNFLVTLEATAEAVAARAGFASDEARALLVPLVRQTVENWVARGPEAALTGPVARGDATTVAAQRSAVIDADPAFGPLFDALVERTEALAARRTGIAHEVVA</sequence>
<dbReference type="EC" id="1.1.1.169" evidence="3"/>
<dbReference type="Gene3D" id="1.10.1040.20">
    <property type="entry name" value="ProC-like, C-terminal domain"/>
    <property type="match status" value="1"/>
</dbReference>
<dbReference type="EMBL" id="CADCVV010000099">
    <property type="protein sequence ID" value="CAA9501387.1"/>
    <property type="molecule type" value="Genomic_DNA"/>
</dbReference>
<evidence type="ECO:0000313" key="3">
    <source>
        <dbReference type="EMBL" id="CAA9501387.1"/>
    </source>
</evidence>
<dbReference type="SUPFAM" id="SSF51735">
    <property type="entry name" value="NAD(P)-binding Rossmann-fold domains"/>
    <property type="match status" value="1"/>
</dbReference>
<dbReference type="GO" id="GO:0008677">
    <property type="term" value="F:2-dehydropantoate 2-reductase activity"/>
    <property type="evidence" value="ECO:0007669"/>
    <property type="project" value="UniProtKB-EC"/>
</dbReference>
<feature type="domain" description="DUF2520" evidence="2">
    <location>
        <begin position="156"/>
        <end position="282"/>
    </location>
</feature>
<name>A0A6J4SJQ6_9ACTN</name>
<gene>
    <name evidence="3" type="ORF">AVDCRST_MAG17-1412</name>
</gene>
<dbReference type="Gene3D" id="3.40.50.720">
    <property type="entry name" value="NAD(P)-binding Rossmann-like Domain"/>
    <property type="match status" value="1"/>
</dbReference>
<protein>
    <submittedName>
        <fullName evidence="3">Ketopantoate reductase PanG</fullName>
        <ecNumber evidence="3">1.1.1.169</ecNumber>
    </submittedName>
</protein>